<dbReference type="HOGENOM" id="CLU_152676_0_0_1"/>
<sequence length="114" mass="12923">MLGDLFRFAGYTISEQKLNQITSECPAQGLRFEQFKGICSKLEIKELSRDEMQSCLKTLATEESDYIEVNSLMSVLSSSQHPLSEEEMEEVVSLFKPNSDGKVSIDYILSILFK</sequence>
<accession>R0MDC4</accession>
<name>R0MDC4_NOSB1</name>
<organism evidence="1 2">
    <name type="scientific">Nosema bombycis (strain CQ1 / CVCC 102059)</name>
    <name type="common">Microsporidian parasite</name>
    <name type="synonym">Pebrine of silkworm</name>
    <dbReference type="NCBI Taxonomy" id="578461"/>
    <lineage>
        <taxon>Eukaryota</taxon>
        <taxon>Fungi</taxon>
        <taxon>Fungi incertae sedis</taxon>
        <taxon>Microsporidia</taxon>
        <taxon>Nosematidae</taxon>
        <taxon>Nosema</taxon>
    </lineage>
</organism>
<dbReference type="OrthoDB" id="26525at2759"/>
<dbReference type="STRING" id="578461.R0MDC4"/>
<dbReference type="SUPFAM" id="SSF47473">
    <property type="entry name" value="EF-hand"/>
    <property type="match status" value="1"/>
</dbReference>
<evidence type="ECO:0000313" key="2">
    <source>
        <dbReference type="Proteomes" id="UP000016927"/>
    </source>
</evidence>
<dbReference type="VEuPathDB" id="MicrosporidiaDB:NBO_559g0004"/>
<dbReference type="InterPro" id="IPR011992">
    <property type="entry name" value="EF-hand-dom_pair"/>
</dbReference>
<dbReference type="EMBL" id="KB909466">
    <property type="protein sequence ID" value="EOB12075.1"/>
    <property type="molecule type" value="Genomic_DNA"/>
</dbReference>
<dbReference type="Proteomes" id="UP000016927">
    <property type="component" value="Unassembled WGS sequence"/>
</dbReference>
<keyword evidence="2" id="KW-1185">Reference proteome</keyword>
<dbReference type="Gene3D" id="1.10.238.10">
    <property type="entry name" value="EF-hand"/>
    <property type="match status" value="1"/>
</dbReference>
<proteinExistence type="predicted"/>
<reference evidence="1 2" key="1">
    <citation type="journal article" date="2013" name="BMC Genomics">
        <title>Comparative genomics of parasitic silkworm microsporidia reveal an association between genome expansion and host adaptation.</title>
        <authorList>
            <person name="Pan G."/>
            <person name="Xu J."/>
            <person name="Li T."/>
            <person name="Xia Q."/>
            <person name="Liu S.L."/>
            <person name="Zhang G."/>
            <person name="Li S."/>
            <person name="Li C."/>
            <person name="Liu H."/>
            <person name="Yang L."/>
            <person name="Liu T."/>
            <person name="Zhang X."/>
            <person name="Wu Z."/>
            <person name="Fan W."/>
            <person name="Dang X."/>
            <person name="Xiang H."/>
            <person name="Tao M."/>
            <person name="Li Y."/>
            <person name="Hu J."/>
            <person name="Li Z."/>
            <person name="Lin L."/>
            <person name="Luo J."/>
            <person name="Geng L."/>
            <person name="Wang L."/>
            <person name="Long M."/>
            <person name="Wan Y."/>
            <person name="He N."/>
            <person name="Zhang Z."/>
            <person name="Lu C."/>
            <person name="Keeling P.J."/>
            <person name="Wang J."/>
            <person name="Xiang Z."/>
            <person name="Zhou Z."/>
        </authorList>
    </citation>
    <scope>NUCLEOTIDE SEQUENCE [LARGE SCALE GENOMIC DNA]</scope>
    <source>
        <strain evidence="2">CQ1 / CVCC 102059</strain>
    </source>
</reference>
<gene>
    <name evidence="1" type="ORF">NBO_559g0004</name>
</gene>
<evidence type="ECO:0000313" key="1">
    <source>
        <dbReference type="EMBL" id="EOB12075.1"/>
    </source>
</evidence>
<dbReference type="AlphaFoldDB" id="R0MDC4"/>
<dbReference type="OMA" id="MENAERF"/>
<protein>
    <submittedName>
        <fullName evidence="1">Calmodulin</fullName>
    </submittedName>
</protein>